<dbReference type="InterPro" id="IPR036412">
    <property type="entry name" value="HAD-like_sf"/>
</dbReference>
<dbReference type="SFLD" id="SFLDG01140">
    <property type="entry name" value="C2.B:_Phosphomannomutase_and_P"/>
    <property type="match status" value="1"/>
</dbReference>
<dbReference type="NCBIfam" id="TIGR01484">
    <property type="entry name" value="HAD-SF-IIB"/>
    <property type="match status" value="1"/>
</dbReference>
<dbReference type="Gene3D" id="3.30.1240.10">
    <property type="match status" value="1"/>
</dbReference>
<protein>
    <submittedName>
        <fullName evidence="1">Cof-type HAD-IIB family hydrolase</fullName>
    </submittedName>
</protein>
<sequence length="278" mass="31314">MTSEQNRYKMIVMDMDYTLLNKQKEVSPRNKEALAEAAKRGVHLVVATGRIYSSARFYTRLLGINTPIIASNGAIIREDYTNNIMFQSILLDEVALEMIKLCKSKGLYCHLYSQDTVYTEKVVNISQKYTEWNQSLREEDRINVRVVESLEKTVEEEKGKILKAVVVDDDEERLAGIRQGILSTGKVSVSQSLRDNLEVMNKGINKGNAIRILGEIYGIKREEIIAMGDNENDISMIEYAGMGIAMGNAVDALKEKADYITARYDEDGVAQAIEKLVL</sequence>
<dbReference type="PANTHER" id="PTHR10000:SF8">
    <property type="entry name" value="HAD SUPERFAMILY HYDROLASE-LIKE, TYPE 3"/>
    <property type="match status" value="1"/>
</dbReference>
<keyword evidence="1" id="KW-0378">Hydrolase</keyword>
<dbReference type="Pfam" id="PF08282">
    <property type="entry name" value="Hydrolase_3"/>
    <property type="match status" value="1"/>
</dbReference>
<proteinExistence type="predicted"/>
<name>A0ABT1NAV2_9FIRM</name>
<keyword evidence="2" id="KW-1185">Reference proteome</keyword>
<reference evidence="1 2" key="1">
    <citation type="submission" date="2021-10" db="EMBL/GenBank/DDBJ databases">
        <title>Lutispora strain m25 sp. nov., a thermophilic, non-spore-forming bacterium isolated from a lab-scale methanogenic bioreactor digesting anaerobic sludge.</title>
        <authorList>
            <person name="El Houari A."/>
            <person name="Mcdonald J."/>
        </authorList>
    </citation>
    <scope>NUCLEOTIDE SEQUENCE [LARGE SCALE GENOMIC DNA]</scope>
    <source>
        <strain evidence="2">m25</strain>
    </source>
</reference>
<dbReference type="SFLD" id="SFLDG01144">
    <property type="entry name" value="C2.B.4:_PGP_Like"/>
    <property type="match status" value="1"/>
</dbReference>
<evidence type="ECO:0000313" key="1">
    <source>
        <dbReference type="EMBL" id="MCQ1528380.1"/>
    </source>
</evidence>
<dbReference type="CDD" id="cd07516">
    <property type="entry name" value="HAD_Pase"/>
    <property type="match status" value="1"/>
</dbReference>
<gene>
    <name evidence="1" type="ORF">LJD61_02295</name>
</gene>
<dbReference type="Proteomes" id="UP001651880">
    <property type="component" value="Unassembled WGS sequence"/>
</dbReference>
<dbReference type="InterPro" id="IPR006379">
    <property type="entry name" value="HAD-SF_hydro_IIB"/>
</dbReference>
<accession>A0ABT1NAV2</accession>
<dbReference type="InterPro" id="IPR000150">
    <property type="entry name" value="Cof"/>
</dbReference>
<dbReference type="SUPFAM" id="SSF56784">
    <property type="entry name" value="HAD-like"/>
    <property type="match status" value="1"/>
</dbReference>
<evidence type="ECO:0000313" key="2">
    <source>
        <dbReference type="Proteomes" id="UP001651880"/>
    </source>
</evidence>
<dbReference type="Gene3D" id="3.40.50.1000">
    <property type="entry name" value="HAD superfamily/HAD-like"/>
    <property type="match status" value="1"/>
</dbReference>
<dbReference type="PANTHER" id="PTHR10000">
    <property type="entry name" value="PHOSPHOSERINE PHOSPHATASE"/>
    <property type="match status" value="1"/>
</dbReference>
<dbReference type="RefSeq" id="WP_255225862.1">
    <property type="nucleotide sequence ID" value="NZ_JAJEKE010000001.1"/>
</dbReference>
<dbReference type="GO" id="GO:0016787">
    <property type="term" value="F:hydrolase activity"/>
    <property type="evidence" value="ECO:0007669"/>
    <property type="project" value="UniProtKB-KW"/>
</dbReference>
<comment type="caution">
    <text evidence="1">The sequence shown here is derived from an EMBL/GenBank/DDBJ whole genome shotgun (WGS) entry which is preliminary data.</text>
</comment>
<dbReference type="NCBIfam" id="TIGR00099">
    <property type="entry name" value="Cof-subfamily"/>
    <property type="match status" value="1"/>
</dbReference>
<organism evidence="1 2">
    <name type="scientific">Lutispora saccharofermentans</name>
    <dbReference type="NCBI Taxonomy" id="3024236"/>
    <lineage>
        <taxon>Bacteria</taxon>
        <taxon>Bacillati</taxon>
        <taxon>Bacillota</taxon>
        <taxon>Clostridia</taxon>
        <taxon>Lutisporales</taxon>
        <taxon>Lutisporaceae</taxon>
        <taxon>Lutispora</taxon>
    </lineage>
</organism>
<dbReference type="EMBL" id="JAJEKE010000001">
    <property type="protein sequence ID" value="MCQ1528380.1"/>
    <property type="molecule type" value="Genomic_DNA"/>
</dbReference>
<dbReference type="SFLD" id="SFLDS00003">
    <property type="entry name" value="Haloacid_Dehalogenase"/>
    <property type="match status" value="1"/>
</dbReference>
<dbReference type="InterPro" id="IPR023214">
    <property type="entry name" value="HAD_sf"/>
</dbReference>
<dbReference type="PROSITE" id="PS01229">
    <property type="entry name" value="COF_2"/>
    <property type="match status" value="1"/>
</dbReference>